<dbReference type="GO" id="GO:0003676">
    <property type="term" value="F:nucleic acid binding"/>
    <property type="evidence" value="ECO:0007669"/>
    <property type="project" value="InterPro"/>
</dbReference>
<dbReference type="EMBL" id="KV417917">
    <property type="protein sequence ID" value="KZP04503.1"/>
    <property type="molecule type" value="Genomic_DNA"/>
</dbReference>
<evidence type="ECO:0000313" key="2">
    <source>
        <dbReference type="EMBL" id="KZP04503.1"/>
    </source>
</evidence>
<dbReference type="PANTHER" id="PTHR35871:SF1">
    <property type="entry name" value="CXC1-LIKE CYSTEINE CLUSTER ASSOCIATED WITH KDZ TRANSPOSASES DOMAIN-CONTAINING PROTEIN"/>
    <property type="match status" value="1"/>
</dbReference>
<dbReference type="STRING" id="436010.A0A167V0C7"/>
<evidence type="ECO:0000256" key="1">
    <source>
        <dbReference type="SAM" id="MobiDB-lite"/>
    </source>
</evidence>
<proteinExistence type="predicted"/>
<dbReference type="PANTHER" id="PTHR35871">
    <property type="entry name" value="EXPRESSED PROTEIN"/>
    <property type="match status" value="1"/>
</dbReference>
<organism evidence="2 3">
    <name type="scientific">Athelia psychrophila</name>
    <dbReference type="NCBI Taxonomy" id="1759441"/>
    <lineage>
        <taxon>Eukaryota</taxon>
        <taxon>Fungi</taxon>
        <taxon>Dikarya</taxon>
        <taxon>Basidiomycota</taxon>
        <taxon>Agaricomycotina</taxon>
        <taxon>Agaricomycetes</taxon>
        <taxon>Agaricomycetidae</taxon>
        <taxon>Atheliales</taxon>
        <taxon>Atheliaceae</taxon>
        <taxon>Athelia</taxon>
    </lineage>
</organism>
<dbReference type="Gene3D" id="3.30.420.10">
    <property type="entry name" value="Ribonuclease H-like superfamily/Ribonuclease H"/>
    <property type="match status" value="1"/>
</dbReference>
<protein>
    <recommendedName>
        <fullName evidence="4">Tc1-like transposase DDE domain-containing protein</fullName>
    </recommendedName>
</protein>
<accession>A0A167V0C7</accession>
<keyword evidence="3" id="KW-1185">Reference proteome</keyword>
<gene>
    <name evidence="2" type="ORF">FIBSPDRAFT_843905</name>
</gene>
<dbReference type="InterPro" id="IPR036397">
    <property type="entry name" value="RNaseH_sf"/>
</dbReference>
<feature type="region of interest" description="Disordered" evidence="1">
    <location>
        <begin position="314"/>
        <end position="333"/>
    </location>
</feature>
<dbReference type="Proteomes" id="UP000076532">
    <property type="component" value="Unassembled WGS sequence"/>
</dbReference>
<evidence type="ECO:0000313" key="3">
    <source>
        <dbReference type="Proteomes" id="UP000076532"/>
    </source>
</evidence>
<name>A0A167V0C7_9AGAM</name>
<dbReference type="AlphaFoldDB" id="A0A167V0C7"/>
<reference evidence="2 3" key="1">
    <citation type="journal article" date="2016" name="Mol. Biol. Evol.">
        <title>Comparative Genomics of Early-Diverging Mushroom-Forming Fungi Provides Insights into the Origins of Lignocellulose Decay Capabilities.</title>
        <authorList>
            <person name="Nagy L.G."/>
            <person name="Riley R."/>
            <person name="Tritt A."/>
            <person name="Adam C."/>
            <person name="Daum C."/>
            <person name="Floudas D."/>
            <person name="Sun H."/>
            <person name="Yadav J.S."/>
            <person name="Pangilinan J."/>
            <person name="Larsson K.H."/>
            <person name="Matsuura K."/>
            <person name="Barry K."/>
            <person name="Labutti K."/>
            <person name="Kuo R."/>
            <person name="Ohm R.A."/>
            <person name="Bhattacharya S.S."/>
            <person name="Shirouzu T."/>
            <person name="Yoshinaga Y."/>
            <person name="Martin F.M."/>
            <person name="Grigoriev I.V."/>
            <person name="Hibbett D.S."/>
        </authorList>
    </citation>
    <scope>NUCLEOTIDE SEQUENCE [LARGE SCALE GENOMIC DNA]</scope>
    <source>
        <strain evidence="2 3">CBS 109695</strain>
    </source>
</reference>
<sequence length="540" mass="61456">MKIFLWIYIDVSNDLGQCEGPRWIAASLRAASTAQKGPWFARRLREWTRTFTLDHTALPVNNYGGFKASMLNNEDLAQEIALHLQSIGKWVKVMDIVHYLDRPGVKSRHKLKKSISLATAQRWMAKMGYRWKKDPSGQYVDGHEREDVVYHRQSVFLPAWNTMECRMRAWTKDNIEVDNGEGGRRIVVWFHDESTFYANDRRRVRWVPDGETAVPQAKGEGASLMVAHFVSADYGWLTSPDGKESARVLFKAGKNREGYFTSEDVLAHAQKAMDIVTKYYPEDDHIFVFDNATTHLKRADGALSATKMPKGISKPGANWGVPTTQMGENGLPVHGTDGKIQKIKIKMTGGYLHDGTEQPFYFPEGHIHAGLFKGMAQILTERGLVAQAKLKAQCKPSFSDCEKGQKQCCCRRTLYNEPDFVAVKSMLEIGCEARGFRILFLPKFHCELNFIEQCWGAAKRTYRQYPTSSRECDLEANLISALDSVSLISMRRFSRRSRRFMNAYFLGLNGKQAAWAAKKYRGHRVLPDSLMDDLKEADLL</sequence>
<dbReference type="OrthoDB" id="10039611at2759"/>
<evidence type="ECO:0008006" key="4">
    <source>
        <dbReference type="Google" id="ProtNLM"/>
    </source>
</evidence>